<keyword evidence="1" id="KW-0805">Transcription regulation</keyword>
<dbReference type="Pfam" id="PF00486">
    <property type="entry name" value="Trans_reg_C"/>
    <property type="match status" value="1"/>
</dbReference>
<dbReference type="GO" id="GO:0032993">
    <property type="term" value="C:protein-DNA complex"/>
    <property type="evidence" value="ECO:0007669"/>
    <property type="project" value="TreeGrafter"/>
</dbReference>
<dbReference type="GO" id="GO:0006355">
    <property type="term" value="P:regulation of DNA-templated transcription"/>
    <property type="evidence" value="ECO:0007669"/>
    <property type="project" value="InterPro"/>
</dbReference>
<dbReference type="CDD" id="cd00383">
    <property type="entry name" value="trans_reg_C"/>
    <property type="match status" value="1"/>
</dbReference>
<dbReference type="KEGG" id="tact:SG35_003930"/>
<dbReference type="Pfam" id="PF00072">
    <property type="entry name" value="Response_reg"/>
    <property type="match status" value="1"/>
</dbReference>
<dbReference type="Proteomes" id="UP000032568">
    <property type="component" value="Chromosome"/>
</dbReference>
<dbReference type="GO" id="GO:0005829">
    <property type="term" value="C:cytosol"/>
    <property type="evidence" value="ECO:0007669"/>
    <property type="project" value="TreeGrafter"/>
</dbReference>
<dbReference type="InterPro" id="IPR036388">
    <property type="entry name" value="WH-like_DNA-bd_sf"/>
</dbReference>
<dbReference type="PANTHER" id="PTHR48111:SF67">
    <property type="entry name" value="TRANSCRIPTIONAL REGULATORY PROTEIN TCTD"/>
    <property type="match status" value="1"/>
</dbReference>
<dbReference type="PANTHER" id="PTHR48111">
    <property type="entry name" value="REGULATOR OF RPOS"/>
    <property type="match status" value="1"/>
</dbReference>
<dbReference type="SUPFAM" id="SSF52172">
    <property type="entry name" value="CheY-like"/>
    <property type="match status" value="1"/>
</dbReference>
<dbReference type="RefSeq" id="WP_044831930.1">
    <property type="nucleotide sequence ID" value="NZ_CP059735.1"/>
</dbReference>
<proteinExistence type="predicted"/>
<name>A0AAF0C299_9GAMM</name>
<dbReference type="Gene3D" id="6.10.250.690">
    <property type="match status" value="1"/>
</dbReference>
<dbReference type="SMART" id="SM00448">
    <property type="entry name" value="REC"/>
    <property type="match status" value="1"/>
</dbReference>
<accession>A0AAF0C299</accession>
<evidence type="ECO:0000256" key="4">
    <source>
        <dbReference type="PROSITE-ProRule" id="PRU00169"/>
    </source>
</evidence>
<keyword evidence="3" id="KW-0804">Transcription</keyword>
<dbReference type="GO" id="GO:0000156">
    <property type="term" value="F:phosphorelay response regulator activity"/>
    <property type="evidence" value="ECO:0007669"/>
    <property type="project" value="TreeGrafter"/>
</dbReference>
<keyword evidence="9" id="KW-1185">Reference proteome</keyword>
<sequence length="223" mass="25182">MKLLIIEDSERLRKSLELGLTRLDFTVAATGDGSKGLELALYQDYDLIILDLMLPSLDGLSILKTLRAKKKNTAVLILSAKDELQDRVKGLEIGADDYLCKPFAFDELHARINCLLRRAHHIELATIEIAGLVIDVALRQVMFKDELIKLTPHEYTIFEHLAANRGRIITYASLENYLYDNFATVTRNAIEAHVSALRRKLRQACGDAVIKTRRGFGYLIEKA</sequence>
<dbReference type="SUPFAM" id="SSF46894">
    <property type="entry name" value="C-terminal effector domain of the bipartite response regulators"/>
    <property type="match status" value="1"/>
</dbReference>
<dbReference type="SMART" id="SM00862">
    <property type="entry name" value="Trans_reg_C"/>
    <property type="match status" value="1"/>
</dbReference>
<evidence type="ECO:0000256" key="2">
    <source>
        <dbReference type="ARBA" id="ARBA00023125"/>
    </source>
</evidence>
<dbReference type="InterPro" id="IPR016032">
    <property type="entry name" value="Sig_transdc_resp-reg_C-effctor"/>
</dbReference>
<organism evidence="8 9">
    <name type="scientific">Thalassomonas actiniarum</name>
    <dbReference type="NCBI Taxonomy" id="485447"/>
    <lineage>
        <taxon>Bacteria</taxon>
        <taxon>Pseudomonadati</taxon>
        <taxon>Pseudomonadota</taxon>
        <taxon>Gammaproteobacteria</taxon>
        <taxon>Alteromonadales</taxon>
        <taxon>Colwelliaceae</taxon>
        <taxon>Thalassomonas</taxon>
    </lineage>
</organism>
<feature type="domain" description="OmpR/PhoB-type" evidence="7">
    <location>
        <begin position="124"/>
        <end position="222"/>
    </location>
</feature>
<evidence type="ECO:0000313" key="8">
    <source>
        <dbReference type="EMBL" id="WDD99831.1"/>
    </source>
</evidence>
<evidence type="ECO:0000256" key="5">
    <source>
        <dbReference type="PROSITE-ProRule" id="PRU01091"/>
    </source>
</evidence>
<dbReference type="InterPro" id="IPR039420">
    <property type="entry name" value="WalR-like"/>
</dbReference>
<dbReference type="GO" id="GO:0000976">
    <property type="term" value="F:transcription cis-regulatory region binding"/>
    <property type="evidence" value="ECO:0007669"/>
    <property type="project" value="TreeGrafter"/>
</dbReference>
<dbReference type="PROSITE" id="PS50110">
    <property type="entry name" value="RESPONSE_REGULATORY"/>
    <property type="match status" value="1"/>
</dbReference>
<feature type="DNA-binding region" description="OmpR/PhoB-type" evidence="5">
    <location>
        <begin position="124"/>
        <end position="222"/>
    </location>
</feature>
<evidence type="ECO:0000259" key="7">
    <source>
        <dbReference type="PROSITE" id="PS51755"/>
    </source>
</evidence>
<dbReference type="InterPro" id="IPR001789">
    <property type="entry name" value="Sig_transdc_resp-reg_receiver"/>
</dbReference>
<dbReference type="PROSITE" id="PS51755">
    <property type="entry name" value="OMPR_PHOB"/>
    <property type="match status" value="1"/>
</dbReference>
<keyword evidence="2 5" id="KW-0238">DNA-binding</keyword>
<evidence type="ECO:0000256" key="1">
    <source>
        <dbReference type="ARBA" id="ARBA00023015"/>
    </source>
</evidence>
<dbReference type="InterPro" id="IPR011006">
    <property type="entry name" value="CheY-like_superfamily"/>
</dbReference>
<dbReference type="AlphaFoldDB" id="A0AAF0C299"/>
<reference evidence="8 9" key="1">
    <citation type="journal article" date="2015" name="Genome Announc.">
        <title>Draft Genome Sequences of Marine Isolates of Thalassomonas viridans and Thalassomonas actiniarum.</title>
        <authorList>
            <person name="Olonade I."/>
            <person name="van Zyl L.J."/>
            <person name="Trindade M."/>
        </authorList>
    </citation>
    <scope>NUCLEOTIDE SEQUENCE [LARGE SCALE GENOMIC DNA]</scope>
    <source>
        <strain evidence="8 9">A5K-106</strain>
    </source>
</reference>
<protein>
    <submittedName>
        <fullName evidence="8">Response regulator transcription factor</fullName>
    </submittedName>
</protein>
<evidence type="ECO:0000313" key="9">
    <source>
        <dbReference type="Proteomes" id="UP000032568"/>
    </source>
</evidence>
<reference evidence="8 9" key="2">
    <citation type="journal article" date="2022" name="Mar. Drugs">
        <title>Bioassay-Guided Fractionation Leads to the Detection of Cholic Acid Generated by the Rare Thalassomonas sp.</title>
        <authorList>
            <person name="Pheiffer F."/>
            <person name="Schneider Y.K."/>
            <person name="Hansen E.H."/>
            <person name="Andersen J.H."/>
            <person name="Isaksson J."/>
            <person name="Busche T."/>
            <person name="R C."/>
            <person name="Kalinowski J."/>
            <person name="Zyl L.V."/>
            <person name="Trindade M."/>
        </authorList>
    </citation>
    <scope>NUCLEOTIDE SEQUENCE [LARGE SCALE GENOMIC DNA]</scope>
    <source>
        <strain evidence="8 9">A5K-106</strain>
    </source>
</reference>
<gene>
    <name evidence="8" type="ORF">SG35_003930</name>
</gene>
<feature type="modified residue" description="4-aspartylphosphate" evidence="4">
    <location>
        <position position="51"/>
    </location>
</feature>
<dbReference type="EMBL" id="CP059735">
    <property type="protein sequence ID" value="WDD99831.1"/>
    <property type="molecule type" value="Genomic_DNA"/>
</dbReference>
<dbReference type="Gene3D" id="3.40.50.2300">
    <property type="match status" value="1"/>
</dbReference>
<evidence type="ECO:0000256" key="3">
    <source>
        <dbReference type="ARBA" id="ARBA00023163"/>
    </source>
</evidence>
<keyword evidence="4" id="KW-0597">Phosphoprotein</keyword>
<dbReference type="Gene3D" id="1.10.10.10">
    <property type="entry name" value="Winged helix-like DNA-binding domain superfamily/Winged helix DNA-binding domain"/>
    <property type="match status" value="1"/>
</dbReference>
<evidence type="ECO:0000259" key="6">
    <source>
        <dbReference type="PROSITE" id="PS50110"/>
    </source>
</evidence>
<dbReference type="InterPro" id="IPR001867">
    <property type="entry name" value="OmpR/PhoB-type_DNA-bd"/>
</dbReference>
<feature type="domain" description="Response regulatory" evidence="6">
    <location>
        <begin position="2"/>
        <end position="116"/>
    </location>
</feature>